<dbReference type="InterPro" id="IPR000073">
    <property type="entry name" value="AB_hydrolase_1"/>
</dbReference>
<sequence length="350" mass="37902">MPSSASFQCVTLTLLILPAIVLALYFLTSFPHAPDALLVNPSLASLPKHIRSWHIYPEDVYSGGAYVSFPPGRTRYWLLGPEDGIKIVLIHGLSVPSLIWKEVAPHLAERGFHVLLYDLYGRGYSDAPQTTYDVSLYTTQLALLLQYIGWDSTNLCGVSMGGGIAAAFAVQFPHLVQGDVALIATTGVVDAADLSRTSRFLSSPVMQFITASAPFRMYLRHLASNASRIDNACDELVRIQSAHLPGYNPAIASSIRDGPIRALAPVFAQLGRQMRKRAKGAAGGGRVLLVWGTRDSVVPYQYAARVRSLIGDESASMVTLDDAGHDLTVTRGDDIVQELVAFFGNEGAKE</sequence>
<dbReference type="STRING" id="650164.K5XB29"/>
<dbReference type="PANTHER" id="PTHR43194:SF2">
    <property type="entry name" value="PEROXISOMAL MEMBRANE PROTEIN LPX1"/>
    <property type="match status" value="1"/>
</dbReference>
<protein>
    <recommendedName>
        <fullName evidence="1">AB hydrolase-1 domain-containing protein</fullName>
    </recommendedName>
</protein>
<dbReference type="PANTHER" id="PTHR43194">
    <property type="entry name" value="HYDROLASE ALPHA/BETA FOLD FAMILY"/>
    <property type="match status" value="1"/>
</dbReference>
<organism evidence="2 3">
    <name type="scientific">Phanerochaete carnosa (strain HHB-10118-sp)</name>
    <name type="common">White-rot fungus</name>
    <name type="synonym">Peniophora carnosa</name>
    <dbReference type="NCBI Taxonomy" id="650164"/>
    <lineage>
        <taxon>Eukaryota</taxon>
        <taxon>Fungi</taxon>
        <taxon>Dikarya</taxon>
        <taxon>Basidiomycota</taxon>
        <taxon>Agaricomycotina</taxon>
        <taxon>Agaricomycetes</taxon>
        <taxon>Polyporales</taxon>
        <taxon>Phanerochaetaceae</taxon>
        <taxon>Phanerochaete</taxon>
    </lineage>
</organism>
<dbReference type="InterPro" id="IPR050228">
    <property type="entry name" value="Carboxylesterase_BioH"/>
</dbReference>
<reference evidence="2 3" key="1">
    <citation type="journal article" date="2012" name="BMC Genomics">
        <title>Comparative genomics of the white-rot fungi, Phanerochaete carnosa and P. chrysosporium, to elucidate the genetic basis of the distinct wood types they colonize.</title>
        <authorList>
            <person name="Suzuki H."/>
            <person name="MacDonald J."/>
            <person name="Syed K."/>
            <person name="Salamov A."/>
            <person name="Hori C."/>
            <person name="Aerts A."/>
            <person name="Henrissat B."/>
            <person name="Wiebenga A."/>
            <person name="vanKuyk P.A."/>
            <person name="Barry K."/>
            <person name="Lindquist E."/>
            <person name="LaButti K."/>
            <person name="Lapidus A."/>
            <person name="Lucas S."/>
            <person name="Coutinho P."/>
            <person name="Gong Y."/>
            <person name="Samejima M."/>
            <person name="Mahadevan R."/>
            <person name="Abou-Zaid M."/>
            <person name="de Vries R.P."/>
            <person name="Igarashi K."/>
            <person name="Yadav J.S."/>
            <person name="Grigoriev I.V."/>
            <person name="Master E.R."/>
        </authorList>
    </citation>
    <scope>NUCLEOTIDE SEQUENCE [LARGE SCALE GENOMIC DNA]</scope>
    <source>
        <strain evidence="2 3">HHB-10118-sp</strain>
    </source>
</reference>
<dbReference type="SUPFAM" id="SSF53474">
    <property type="entry name" value="alpha/beta-Hydrolases"/>
    <property type="match status" value="1"/>
</dbReference>
<keyword evidence="3" id="KW-1185">Reference proteome</keyword>
<dbReference type="GeneID" id="18908430"/>
<gene>
    <name evidence="2" type="ORF">PHACADRAFT_138571</name>
</gene>
<dbReference type="Gene3D" id="3.40.50.1820">
    <property type="entry name" value="alpha/beta hydrolase"/>
    <property type="match status" value="1"/>
</dbReference>
<name>K5XB29_PHACS</name>
<dbReference type="PRINTS" id="PR00111">
    <property type="entry name" value="ABHYDROLASE"/>
</dbReference>
<dbReference type="Pfam" id="PF00561">
    <property type="entry name" value="Abhydrolase_1"/>
    <property type="match status" value="1"/>
</dbReference>
<feature type="domain" description="AB hydrolase-1" evidence="1">
    <location>
        <begin position="87"/>
        <end position="327"/>
    </location>
</feature>
<dbReference type="RefSeq" id="XP_007392690.1">
    <property type="nucleotide sequence ID" value="XM_007392628.1"/>
</dbReference>
<dbReference type="InParanoid" id="K5XB29"/>
<dbReference type="Proteomes" id="UP000008370">
    <property type="component" value="Unassembled WGS sequence"/>
</dbReference>
<dbReference type="OrthoDB" id="408373at2759"/>
<dbReference type="AlphaFoldDB" id="K5XB29"/>
<dbReference type="KEGG" id="pco:PHACADRAFT_138571"/>
<dbReference type="InterPro" id="IPR029058">
    <property type="entry name" value="AB_hydrolase_fold"/>
</dbReference>
<accession>K5XB29</accession>
<dbReference type="EMBL" id="JH930469">
    <property type="protein sequence ID" value="EKM60147.1"/>
    <property type="molecule type" value="Genomic_DNA"/>
</dbReference>
<evidence type="ECO:0000313" key="3">
    <source>
        <dbReference type="Proteomes" id="UP000008370"/>
    </source>
</evidence>
<proteinExistence type="predicted"/>
<dbReference type="HOGENOM" id="CLU_020336_11_0_1"/>
<evidence type="ECO:0000259" key="1">
    <source>
        <dbReference type="Pfam" id="PF00561"/>
    </source>
</evidence>
<evidence type="ECO:0000313" key="2">
    <source>
        <dbReference type="EMBL" id="EKM60147.1"/>
    </source>
</evidence>